<dbReference type="CDD" id="cd00093">
    <property type="entry name" value="HTH_XRE"/>
    <property type="match status" value="1"/>
</dbReference>
<dbReference type="GO" id="GO:0003677">
    <property type="term" value="F:DNA binding"/>
    <property type="evidence" value="ECO:0007669"/>
    <property type="project" value="InterPro"/>
</dbReference>
<sequence length="168" mass="18580">MATIDPLMFGQRVRHFRKRAGMTLDDLGSLVGKPAPYLSLLENGKREPKLGVINDLSVALGVDAGELLRPEAPTRRAELVVAIERAQRDQAYRDLGLPYLKAGTRIPDVALEHIVRLYEELRGRDAAASFTRDEARAANAQLRAEMTARGNYFPEIERLATEAVEAIG</sequence>
<dbReference type="InterPro" id="IPR001387">
    <property type="entry name" value="Cro/C1-type_HTH"/>
</dbReference>
<dbReference type="Gene3D" id="1.10.260.40">
    <property type="entry name" value="lambda repressor-like DNA-binding domains"/>
    <property type="match status" value="1"/>
</dbReference>
<organism evidence="2">
    <name type="scientific">hydrothermal vent metagenome</name>
    <dbReference type="NCBI Taxonomy" id="652676"/>
    <lineage>
        <taxon>unclassified sequences</taxon>
        <taxon>metagenomes</taxon>
        <taxon>ecological metagenomes</taxon>
    </lineage>
</organism>
<dbReference type="EMBL" id="UOEI01000272">
    <property type="protein sequence ID" value="VAW00009.1"/>
    <property type="molecule type" value="Genomic_DNA"/>
</dbReference>
<dbReference type="AlphaFoldDB" id="A0A3B0SGU6"/>
<name>A0A3B0SGU6_9ZZZZ</name>
<reference evidence="2" key="1">
    <citation type="submission" date="2018-06" db="EMBL/GenBank/DDBJ databases">
        <authorList>
            <person name="Zhirakovskaya E."/>
        </authorList>
    </citation>
    <scope>NUCLEOTIDE SEQUENCE</scope>
</reference>
<accession>A0A3B0SGU6</accession>
<feature type="non-terminal residue" evidence="2">
    <location>
        <position position="168"/>
    </location>
</feature>
<feature type="domain" description="HTH cro/C1-type" evidence="1">
    <location>
        <begin position="13"/>
        <end position="67"/>
    </location>
</feature>
<evidence type="ECO:0000259" key="1">
    <source>
        <dbReference type="PROSITE" id="PS50943"/>
    </source>
</evidence>
<dbReference type="Pfam" id="PF13560">
    <property type="entry name" value="HTH_31"/>
    <property type="match status" value="1"/>
</dbReference>
<dbReference type="SMART" id="SM00530">
    <property type="entry name" value="HTH_XRE"/>
    <property type="match status" value="1"/>
</dbReference>
<gene>
    <name evidence="2" type="ORF">MNBD_ACTINO01-2644</name>
</gene>
<dbReference type="SUPFAM" id="SSF47413">
    <property type="entry name" value="lambda repressor-like DNA-binding domains"/>
    <property type="match status" value="1"/>
</dbReference>
<dbReference type="InterPro" id="IPR010982">
    <property type="entry name" value="Lambda_DNA-bd_dom_sf"/>
</dbReference>
<evidence type="ECO:0000313" key="2">
    <source>
        <dbReference type="EMBL" id="VAW00009.1"/>
    </source>
</evidence>
<dbReference type="PROSITE" id="PS50943">
    <property type="entry name" value="HTH_CROC1"/>
    <property type="match status" value="1"/>
</dbReference>
<proteinExistence type="predicted"/>
<protein>
    <submittedName>
        <fullName evidence="2">Transcriptional regulator, Xre family</fullName>
    </submittedName>
</protein>